<protein>
    <recommendedName>
        <fullName evidence="3">Glycosyl hydrolase family 65</fullName>
    </recommendedName>
</protein>
<dbReference type="GO" id="GO:0005975">
    <property type="term" value="P:carbohydrate metabolic process"/>
    <property type="evidence" value="ECO:0007669"/>
    <property type="project" value="InterPro"/>
</dbReference>
<dbReference type="PANTHER" id="PTHR11051:SF8">
    <property type="entry name" value="PROTEIN-GLUCOSYLGALACTOSYLHYDROXYLYSINE GLUCOSIDASE"/>
    <property type="match status" value="1"/>
</dbReference>
<dbReference type="OrthoDB" id="127395at2"/>
<evidence type="ECO:0008006" key="3">
    <source>
        <dbReference type="Google" id="ProtNLM"/>
    </source>
</evidence>
<evidence type="ECO:0000313" key="1">
    <source>
        <dbReference type="EMBL" id="TCT16036.1"/>
    </source>
</evidence>
<dbReference type="Gene3D" id="1.50.10.10">
    <property type="match status" value="1"/>
</dbReference>
<reference evidence="1 2" key="1">
    <citation type="submission" date="2019-03" db="EMBL/GenBank/DDBJ databases">
        <title>Genomic Encyclopedia of Type Strains, Phase IV (KMG-IV): sequencing the most valuable type-strain genomes for metagenomic binning, comparative biology and taxonomic classification.</title>
        <authorList>
            <person name="Goeker M."/>
        </authorList>
    </citation>
    <scope>NUCLEOTIDE SEQUENCE [LARGE SCALE GENOMIC DNA]</scope>
    <source>
        <strain evidence="1 2">DSM 24629</strain>
    </source>
</reference>
<sequence length="685" mass="78882">MQIDRKKLILKHNPKLQKVVFQSPLTVGNGSIAFTADVTGMQSLYEEQKNADVPLLTMSDWGWHTTLAEGSKKKFTLDDLVMTEYDCNGRTFRYGVEMKPGNEMVYNWLRKNPHRYNLARIGLLYKGKEITSEQLSGIQQELDLYSGILYSTFIIDNTKVEVTTLVHQERDTLGFRINSEACEDGRLTILMDLPYGSHNITGSIWDAQEKHTTDVLKNKDNVLYLHHQLDEDECYIFLQGDSIIAFEQVASHTFTGKSESSTIQFTLSFSLEEIKKGCHFEECFNTSKERWKRFWEEGGIISFEGSKDSRADELERRIILSLYLSAINSCTTMPPQETGLTVNSWYGKSHLEMYLWHLAYLPLWGRTSLLKRSLGWYKTILENAKENAARNGYKGAKWPKMVGPEGIDCPSTIATLLVWQQPHIIYILELAYLCGEEKSFLEEYWEMVKETAQYMVDFAVYNKETMAYDLVGPLIPAQECHKPEDTKNPTFEIEYWRFGLWIAEKWAERLNKTTPQKWKEVAQNMAKPTVKEGVYLAHENCPKTYEQYAEDHPSMVAALGLLPGDRIDPKIMENTLEKIYDVWQFKSMWGWDFAMMAMTETRLGNPEKALNILLYETEKNAYVESGNNMQVSRSDLPLYLPGNGSLLLAIPIMAAGYSGSNMKHPGFPKNETWQIQYEGIFPFPY</sequence>
<dbReference type="GO" id="GO:0004553">
    <property type="term" value="F:hydrolase activity, hydrolyzing O-glycosyl compounds"/>
    <property type="evidence" value="ECO:0007669"/>
    <property type="project" value="TreeGrafter"/>
</dbReference>
<accession>A0A4R3MQ94</accession>
<dbReference type="EMBL" id="SMAL01000002">
    <property type="protein sequence ID" value="TCT16036.1"/>
    <property type="molecule type" value="Genomic_DNA"/>
</dbReference>
<gene>
    <name evidence="1" type="ORF">EDC18_10250</name>
</gene>
<dbReference type="Proteomes" id="UP000294902">
    <property type="component" value="Unassembled WGS sequence"/>
</dbReference>
<dbReference type="RefSeq" id="WP_132250106.1">
    <property type="nucleotide sequence ID" value="NZ_SMAL01000002.1"/>
</dbReference>
<organism evidence="1 2">
    <name type="scientific">Natranaerovirga pectinivora</name>
    <dbReference type="NCBI Taxonomy" id="682400"/>
    <lineage>
        <taxon>Bacteria</taxon>
        <taxon>Bacillati</taxon>
        <taxon>Bacillota</taxon>
        <taxon>Clostridia</taxon>
        <taxon>Lachnospirales</taxon>
        <taxon>Natranaerovirgaceae</taxon>
        <taxon>Natranaerovirga</taxon>
    </lineage>
</organism>
<dbReference type="InterPro" id="IPR008928">
    <property type="entry name" value="6-hairpin_glycosidase_sf"/>
</dbReference>
<evidence type="ECO:0000313" key="2">
    <source>
        <dbReference type="Proteomes" id="UP000294902"/>
    </source>
</evidence>
<dbReference type="PANTHER" id="PTHR11051">
    <property type="entry name" value="GLYCOSYL HYDROLASE-RELATED"/>
    <property type="match status" value="1"/>
</dbReference>
<dbReference type="AlphaFoldDB" id="A0A4R3MQ94"/>
<proteinExistence type="predicted"/>
<name>A0A4R3MQ94_9FIRM</name>
<dbReference type="SUPFAM" id="SSF48208">
    <property type="entry name" value="Six-hairpin glycosidases"/>
    <property type="match status" value="1"/>
</dbReference>
<dbReference type="InterPro" id="IPR012341">
    <property type="entry name" value="6hp_glycosidase-like_sf"/>
</dbReference>
<comment type="caution">
    <text evidence="1">The sequence shown here is derived from an EMBL/GenBank/DDBJ whole genome shotgun (WGS) entry which is preliminary data.</text>
</comment>
<keyword evidence="2" id="KW-1185">Reference proteome</keyword>